<dbReference type="EMBL" id="EU159455">
    <property type="protein sequence ID" value="ABX56719.1"/>
    <property type="molecule type" value="Genomic_DNA"/>
</dbReference>
<evidence type="ECO:0000313" key="3">
    <source>
        <dbReference type="EMBL" id="ABX56719.1"/>
    </source>
</evidence>
<dbReference type="SUPFAM" id="SSF48657">
    <property type="entry name" value="FinO-like"/>
    <property type="match status" value="1"/>
</dbReference>
<dbReference type="AlphaFoldDB" id="B2XSN1"/>
<dbReference type="Gene3D" id="1.10.1710.10">
    <property type="entry name" value="ProQ/FinO domain"/>
    <property type="match status" value="1"/>
</dbReference>
<protein>
    <submittedName>
        <fullName evidence="3">Activator of ProP osmoprotectant transporter-like</fullName>
    </submittedName>
</protein>
<geneLocation type="plasmid" evidence="3">
    <name>pAK1</name>
</geneLocation>
<dbReference type="SMART" id="SM00945">
    <property type="entry name" value="ProQ"/>
    <property type="match status" value="1"/>
</dbReference>
<dbReference type="InterPro" id="IPR036442">
    <property type="entry name" value="ProQ/FinO_sf"/>
</dbReference>
<reference evidence="3" key="1">
    <citation type="journal article" date="2008" name="Appl. Environ. Microbiol.">
        <title>Correlation between detection of a plasmid and high-level virulence of Vibrio nigripulchritudo, a pathogen of the shrimp Litopenaeus stylirostris.</title>
        <authorList>
            <person name="Reynaud Y."/>
            <person name="Saulnier D."/>
            <person name="Mazel D."/>
            <person name="Goarant C."/>
            <person name="Le Roux F."/>
        </authorList>
    </citation>
    <scope>NUCLEOTIDE SEQUENCE</scope>
    <source>
        <strain evidence="3">AK1</strain>
        <plasmid evidence="3">pAK1</plasmid>
    </source>
</reference>
<keyword evidence="3" id="KW-0614">Plasmid</keyword>
<accession>B2XSN1</accession>
<dbReference type="Pfam" id="PF04352">
    <property type="entry name" value="ProQ"/>
    <property type="match status" value="1"/>
</dbReference>
<organism evidence="3">
    <name type="scientific">Vibrio mediterranei</name>
    <dbReference type="NCBI Taxonomy" id="689"/>
    <lineage>
        <taxon>Bacteria</taxon>
        <taxon>Pseudomonadati</taxon>
        <taxon>Pseudomonadota</taxon>
        <taxon>Gammaproteobacteria</taxon>
        <taxon>Vibrionales</taxon>
        <taxon>Vibrionaceae</taxon>
        <taxon>Vibrio</taxon>
    </lineage>
</organism>
<evidence type="ECO:0000259" key="2">
    <source>
        <dbReference type="SMART" id="SM00945"/>
    </source>
</evidence>
<dbReference type="RefSeq" id="WP_012460446.1">
    <property type="nucleotide sequence ID" value="NC_010734.1"/>
</dbReference>
<feature type="domain" description="ProQ/FinO" evidence="2">
    <location>
        <begin position="30"/>
        <end position="153"/>
    </location>
</feature>
<proteinExistence type="predicted"/>
<name>B2XSN1_9VIBR</name>
<dbReference type="InterPro" id="IPR016103">
    <property type="entry name" value="ProQ/FinO"/>
</dbReference>
<evidence type="ECO:0000256" key="1">
    <source>
        <dbReference type="ARBA" id="ARBA00022884"/>
    </source>
</evidence>
<keyword evidence="1" id="KW-0694">RNA-binding</keyword>
<sequence length="156" mass="17849">MTQIIIKKRRTLSLPKTPAPELEEKKLSREELDQIEAAIKQQRYQDCKKWILSNWPEMFDEKNVKPLALGTYRDIAAAHREAGGFEVLGFGAAIPVKRFLSSWVRRKAYLRALTSPGAKRFNLKGEAVSEVSQENQKTAAELLEKKKKRKPVKGEK</sequence>
<dbReference type="GO" id="GO:0003723">
    <property type="term" value="F:RNA binding"/>
    <property type="evidence" value="ECO:0007669"/>
    <property type="project" value="UniProtKB-KW"/>
</dbReference>